<feature type="domain" description="Glucose-1-phosphate adenylyltransferase/Bifunctional protein GlmU-like C-terminal hexapeptide" evidence="4">
    <location>
        <begin position="288"/>
        <end position="357"/>
    </location>
</feature>
<dbReference type="Gene3D" id="2.160.10.10">
    <property type="entry name" value="Hexapeptide repeat proteins"/>
    <property type="match status" value="1"/>
</dbReference>
<dbReference type="GO" id="GO:0005978">
    <property type="term" value="P:glycogen biosynthetic process"/>
    <property type="evidence" value="ECO:0007669"/>
    <property type="project" value="UniProtKB-KW"/>
</dbReference>
<dbReference type="InterPro" id="IPR011004">
    <property type="entry name" value="Trimer_LpxA-like_sf"/>
</dbReference>
<dbReference type="Pfam" id="PF00483">
    <property type="entry name" value="NTP_transferase"/>
    <property type="match status" value="1"/>
</dbReference>
<dbReference type="RefSeq" id="WP_060815395.1">
    <property type="nucleotide sequence ID" value="NZ_JAJGOJ010000004.1"/>
</dbReference>
<dbReference type="SUPFAM" id="SSF53448">
    <property type="entry name" value="Nucleotide-diphospho-sugar transferases"/>
    <property type="match status" value="1"/>
</dbReference>
<keyword evidence="6" id="KW-0808">Transferase</keyword>
<sequence>MRTNKMCAILGNLHRYKELMPLTESRPLSTLLFDCKYRLLDFNLSSIENANIKQVYMIFNEGETQSVFDHIGGGKEWNLDGVQNRFFIHLFQDSLKQQAAGQEYYYNVIDYLEKSKSEHTVYMGSNILCNIDLRALLKIHQLQKKEMTVVYKRISSDNVSDNDLVFSVDEEGHLNEAVQAKKCETESMVNLCTDIFIIRTDRLIEALKEGQAVGATPDLGRFLRERISIENTSLYEYTGYLSNIYDIQSYYQTNMDMLDVHKFTSLLYSNQKIYTKLKNEVPTYYAETSDVKNSHFASGCIVEGSVERSLVARRTTIHPNAHVKDTIIFGNNEIKEGAEVSYAILDKNVVIAEGVKVRGTSDAPIVVKKNTHVTEDLIGGATA</sequence>
<evidence type="ECO:0000256" key="2">
    <source>
        <dbReference type="ARBA" id="ARBA00023056"/>
    </source>
</evidence>
<gene>
    <name evidence="6" type="primary">glgC_1</name>
    <name evidence="5" type="synonym">glgD</name>
    <name evidence="6" type="ORF">NCTC12360_01208</name>
    <name evidence="5" type="ORF">P7E30_04230</name>
</gene>
<evidence type="ECO:0000313" key="7">
    <source>
        <dbReference type="Proteomes" id="UP000254807"/>
    </source>
</evidence>
<evidence type="ECO:0000313" key="6">
    <source>
        <dbReference type="EMBL" id="STD82772.1"/>
    </source>
</evidence>
<name>A0A376GYL8_ENTGA</name>
<protein>
    <submittedName>
        <fullName evidence="5">Glucose-1-phosphate adenylyltransferase subunit GlgD</fullName>
    </submittedName>
    <submittedName>
        <fullName evidence="6">Glucose-1-phosphate adenylyltransferase, GlgD subunit</fullName>
        <ecNumber evidence="5 6">2.7.7.27</ecNumber>
    </submittedName>
</protein>
<dbReference type="InterPro" id="IPR056818">
    <property type="entry name" value="GlmU/GlgC-like_hexapep"/>
</dbReference>
<evidence type="ECO:0000313" key="5">
    <source>
        <dbReference type="EMBL" id="MDT2689419.1"/>
    </source>
</evidence>
<keyword evidence="2" id="KW-0320">Glycogen biosynthesis</keyword>
<dbReference type="EMBL" id="UFYW01000001">
    <property type="protein sequence ID" value="STD82772.1"/>
    <property type="molecule type" value="Genomic_DNA"/>
</dbReference>
<evidence type="ECO:0000256" key="1">
    <source>
        <dbReference type="ARBA" id="ARBA00010443"/>
    </source>
</evidence>
<keyword evidence="7" id="KW-1185">Reference proteome</keyword>
<dbReference type="SUPFAM" id="SSF51161">
    <property type="entry name" value="Trimeric LpxA-like enzymes"/>
    <property type="match status" value="1"/>
</dbReference>
<keyword evidence="6" id="KW-0548">Nucleotidyltransferase</keyword>
<dbReference type="NCBIfam" id="TIGR02092">
    <property type="entry name" value="glgD"/>
    <property type="match status" value="1"/>
</dbReference>
<dbReference type="InterPro" id="IPR029044">
    <property type="entry name" value="Nucleotide-diphossugar_trans"/>
</dbReference>
<dbReference type="GO" id="GO:0008878">
    <property type="term" value="F:glucose-1-phosphate adenylyltransferase activity"/>
    <property type="evidence" value="ECO:0007669"/>
    <property type="project" value="UniProtKB-EC"/>
</dbReference>
<dbReference type="Proteomes" id="UP000254807">
    <property type="component" value="Unassembled WGS sequence"/>
</dbReference>
<dbReference type="Proteomes" id="UP001183682">
    <property type="component" value="Unassembled WGS sequence"/>
</dbReference>
<reference evidence="5" key="2">
    <citation type="submission" date="2023-03" db="EMBL/GenBank/DDBJ databases">
        <authorList>
            <person name="Shen W."/>
            <person name="Cai J."/>
        </authorList>
    </citation>
    <scope>NUCLEOTIDE SEQUENCE</scope>
    <source>
        <strain evidence="5">K69-2</strain>
    </source>
</reference>
<feature type="domain" description="Nucleotidyl transferase" evidence="3">
    <location>
        <begin position="19"/>
        <end position="157"/>
    </location>
</feature>
<dbReference type="CDD" id="cd04651">
    <property type="entry name" value="LbH_G1P_AT_C"/>
    <property type="match status" value="1"/>
</dbReference>
<proteinExistence type="inferred from homology"/>
<reference evidence="6 7" key="1">
    <citation type="submission" date="2018-06" db="EMBL/GenBank/DDBJ databases">
        <authorList>
            <consortium name="Pathogen Informatics"/>
            <person name="Doyle S."/>
        </authorList>
    </citation>
    <scope>NUCLEOTIDE SEQUENCE [LARGE SCALE GENOMIC DNA]</scope>
    <source>
        <strain evidence="6 7">NCTC12360</strain>
    </source>
</reference>
<dbReference type="OrthoDB" id="9801810at2"/>
<dbReference type="Gene3D" id="3.90.550.10">
    <property type="entry name" value="Spore Coat Polysaccharide Biosynthesis Protein SpsA, Chain A"/>
    <property type="match status" value="1"/>
</dbReference>
<accession>A0A376GYL8</accession>
<evidence type="ECO:0000259" key="4">
    <source>
        <dbReference type="Pfam" id="PF24894"/>
    </source>
</evidence>
<dbReference type="PANTHER" id="PTHR43523:SF6">
    <property type="entry name" value="GLYCOGEN BIOSYNTHESIS PROTEIN GLGD"/>
    <property type="match status" value="1"/>
</dbReference>
<dbReference type="EMBL" id="JARPZN010000002">
    <property type="protein sequence ID" value="MDT2689419.1"/>
    <property type="molecule type" value="Genomic_DNA"/>
</dbReference>
<dbReference type="InterPro" id="IPR005835">
    <property type="entry name" value="NTP_transferase_dom"/>
</dbReference>
<dbReference type="InterPro" id="IPR011831">
    <property type="entry name" value="ADP-Glc_PPase"/>
</dbReference>
<organism evidence="6 7">
    <name type="scientific">Enterococcus gallinarum</name>
    <dbReference type="NCBI Taxonomy" id="1353"/>
    <lineage>
        <taxon>Bacteria</taxon>
        <taxon>Bacillati</taxon>
        <taxon>Bacillota</taxon>
        <taxon>Bacilli</taxon>
        <taxon>Lactobacillales</taxon>
        <taxon>Enterococcaceae</taxon>
        <taxon>Enterococcus</taxon>
    </lineage>
</organism>
<dbReference type="Pfam" id="PF24894">
    <property type="entry name" value="Hexapep_GlmU"/>
    <property type="match status" value="1"/>
</dbReference>
<dbReference type="EC" id="2.7.7.27" evidence="5 6"/>
<dbReference type="InterPro" id="IPR011832">
    <property type="entry name" value="GlgDAde_trans"/>
</dbReference>
<dbReference type="AlphaFoldDB" id="A0A376GYL8"/>
<comment type="similarity">
    <text evidence="1">Belongs to the bacterial/plant glucose-1-phosphate adenylyltransferase family.</text>
</comment>
<evidence type="ECO:0000259" key="3">
    <source>
        <dbReference type="Pfam" id="PF00483"/>
    </source>
</evidence>
<dbReference type="PANTHER" id="PTHR43523">
    <property type="entry name" value="GLUCOSE-1-PHOSPHATE ADENYLYLTRANSFERASE-RELATED"/>
    <property type="match status" value="1"/>
</dbReference>